<dbReference type="PROSITE" id="PS01124">
    <property type="entry name" value="HTH_ARAC_FAMILY_2"/>
    <property type="match status" value="1"/>
</dbReference>
<evidence type="ECO:0000313" key="6">
    <source>
        <dbReference type="Proteomes" id="UP000659124"/>
    </source>
</evidence>
<keyword evidence="1" id="KW-0805">Transcription regulation</keyword>
<feature type="domain" description="HTH araC/xylS-type" evidence="4">
    <location>
        <begin position="185"/>
        <end position="283"/>
    </location>
</feature>
<keyword evidence="6" id="KW-1185">Reference proteome</keyword>
<sequence>MQYIYENFTFPPDQSFTVRSDVLEIKKYTALKSHINFEIALLENCSGRRFIGDHIEDFEGPELVLLGSYLPHCWQYYKAIDPRVHPQAVVIHFFPDFMGKELLEKPEARQLNKLLRQAAKGILFTGNTLQEAQMIMHQMLFVSGLSRMALMLRLLDVLSQSESSHILSSPYYNTVENSGEAGKINKVFEYIFQHFREEIALQEVANLIPMSGAAFCRFFKRSTNRTLLDFVKEVRIGHAARLLLEGQHNVAEACYNSGYNNMSNFNKHFKEIKGLSPREFLRQYQAPPSHKGSTTAPDQG</sequence>
<dbReference type="PROSITE" id="PS00041">
    <property type="entry name" value="HTH_ARAC_FAMILY_1"/>
    <property type="match status" value="1"/>
</dbReference>
<dbReference type="SMART" id="SM00342">
    <property type="entry name" value="HTH_ARAC"/>
    <property type="match status" value="1"/>
</dbReference>
<dbReference type="InterPro" id="IPR018060">
    <property type="entry name" value="HTH_AraC"/>
</dbReference>
<dbReference type="SUPFAM" id="SSF46689">
    <property type="entry name" value="Homeodomain-like"/>
    <property type="match status" value="2"/>
</dbReference>
<evidence type="ECO:0000256" key="2">
    <source>
        <dbReference type="ARBA" id="ARBA00023125"/>
    </source>
</evidence>
<dbReference type="PANTHER" id="PTHR43280:SF27">
    <property type="entry name" value="TRANSCRIPTIONAL REGULATOR MTLR"/>
    <property type="match status" value="1"/>
</dbReference>
<reference evidence="5 6" key="1">
    <citation type="submission" date="2020-09" db="EMBL/GenBank/DDBJ databases">
        <title>Genome sequences of type strains of Chitinophaga qingshengii and Chitinophaga varians.</title>
        <authorList>
            <person name="Kittiwongwattana C."/>
        </authorList>
    </citation>
    <scope>NUCLEOTIDE SEQUENCE [LARGE SCALE GENOMIC DNA]</scope>
    <source>
        <strain evidence="5 6">JCM 30026</strain>
    </source>
</reference>
<comment type="caution">
    <text evidence="5">The sequence shown here is derived from an EMBL/GenBank/DDBJ whole genome shotgun (WGS) entry which is preliminary data.</text>
</comment>
<evidence type="ECO:0000256" key="3">
    <source>
        <dbReference type="ARBA" id="ARBA00023163"/>
    </source>
</evidence>
<dbReference type="PANTHER" id="PTHR43280">
    <property type="entry name" value="ARAC-FAMILY TRANSCRIPTIONAL REGULATOR"/>
    <property type="match status" value="1"/>
</dbReference>
<evidence type="ECO:0000259" key="4">
    <source>
        <dbReference type="PROSITE" id="PS01124"/>
    </source>
</evidence>
<evidence type="ECO:0000313" key="5">
    <source>
        <dbReference type="EMBL" id="MBC9930590.1"/>
    </source>
</evidence>
<dbReference type="Gene3D" id="1.10.10.60">
    <property type="entry name" value="Homeodomain-like"/>
    <property type="match status" value="2"/>
</dbReference>
<dbReference type="InterPro" id="IPR018062">
    <property type="entry name" value="HTH_AraC-typ_CS"/>
</dbReference>
<proteinExistence type="predicted"/>
<keyword evidence="3" id="KW-0804">Transcription</keyword>
<keyword evidence="2" id="KW-0238">DNA-binding</keyword>
<name>A0ABR7TJE6_9BACT</name>
<dbReference type="RefSeq" id="WP_188087656.1">
    <property type="nucleotide sequence ID" value="NZ_JACVFC010000001.1"/>
</dbReference>
<gene>
    <name evidence="5" type="ORF">ICL07_09420</name>
</gene>
<dbReference type="EMBL" id="JACVFC010000001">
    <property type="protein sequence ID" value="MBC9930590.1"/>
    <property type="molecule type" value="Genomic_DNA"/>
</dbReference>
<protein>
    <submittedName>
        <fullName evidence="5">Helix-turn-helix transcriptional regulator</fullName>
    </submittedName>
</protein>
<dbReference type="Proteomes" id="UP000659124">
    <property type="component" value="Unassembled WGS sequence"/>
</dbReference>
<organism evidence="5 6">
    <name type="scientific">Chitinophaga qingshengii</name>
    <dbReference type="NCBI Taxonomy" id="1569794"/>
    <lineage>
        <taxon>Bacteria</taxon>
        <taxon>Pseudomonadati</taxon>
        <taxon>Bacteroidota</taxon>
        <taxon>Chitinophagia</taxon>
        <taxon>Chitinophagales</taxon>
        <taxon>Chitinophagaceae</taxon>
        <taxon>Chitinophaga</taxon>
    </lineage>
</organism>
<dbReference type="InterPro" id="IPR009057">
    <property type="entry name" value="Homeodomain-like_sf"/>
</dbReference>
<evidence type="ECO:0000256" key="1">
    <source>
        <dbReference type="ARBA" id="ARBA00023015"/>
    </source>
</evidence>
<dbReference type="Pfam" id="PF12833">
    <property type="entry name" value="HTH_18"/>
    <property type="match status" value="1"/>
</dbReference>
<accession>A0ABR7TJE6</accession>